<keyword evidence="3" id="KW-1185">Reference proteome</keyword>
<gene>
    <name evidence="2" type="ORF">DCC88_05960</name>
</gene>
<sequence>MKYFRLSVFLFLISNLCFATTSDTYVCNENTINELMIEGNANFNKCHSTSNIIINGNIVSNNSNFKDNLVILGRSNLLNSTVFNGNFYGQLIAKFVRFSNLYVTENAFIHEVVINKYTQVFGNLFADNSIFYDNTEIFGLNNTIKNSIINKNIILKENLNNSNQQTLTLENTVVAGNIIIENKNSKINITKNSSIKGEIINNFQ</sequence>
<name>A0A369KS56_9BACT</name>
<feature type="signal peptide" evidence="1">
    <location>
        <begin position="1"/>
        <end position="19"/>
    </location>
</feature>
<evidence type="ECO:0000256" key="1">
    <source>
        <dbReference type="SAM" id="SignalP"/>
    </source>
</evidence>
<dbReference type="EMBL" id="QOVW01000064">
    <property type="protein sequence ID" value="RDB36220.1"/>
    <property type="molecule type" value="Genomic_DNA"/>
</dbReference>
<evidence type="ECO:0000313" key="2">
    <source>
        <dbReference type="EMBL" id="RDB36220.1"/>
    </source>
</evidence>
<evidence type="ECO:0008006" key="4">
    <source>
        <dbReference type="Google" id="ProtNLM"/>
    </source>
</evidence>
<keyword evidence="1" id="KW-0732">Signal</keyword>
<accession>A0A369KS56</accession>
<dbReference type="RefSeq" id="WP_338636862.1">
    <property type="nucleotide sequence ID" value="NZ_CP146516.1"/>
</dbReference>
<protein>
    <recommendedName>
        <fullName evidence="4">Polymer-forming cytoskeletal protein</fullName>
    </recommendedName>
</protein>
<feature type="chain" id="PRO_5016728327" description="Polymer-forming cytoskeletal protein" evidence="1">
    <location>
        <begin position="20"/>
        <end position="204"/>
    </location>
</feature>
<comment type="caution">
    <text evidence="2">The sequence shown here is derived from an EMBL/GenBank/DDBJ whole genome shotgun (WGS) entry which is preliminary data.</text>
</comment>
<organism evidence="2 3">
    <name type="scientific">Spirobacillus cienkowskii</name>
    <dbReference type="NCBI Taxonomy" id="495820"/>
    <lineage>
        <taxon>Bacteria</taxon>
        <taxon>Pseudomonadati</taxon>
        <taxon>Bdellovibrionota</taxon>
        <taxon>Oligoflexia</taxon>
        <taxon>Silvanigrellales</taxon>
        <taxon>Spirobacillus</taxon>
    </lineage>
</organism>
<dbReference type="AlphaFoldDB" id="A0A369KS56"/>
<reference evidence="2" key="1">
    <citation type="submission" date="2018-04" db="EMBL/GenBank/DDBJ databases">
        <title>Draft genome sequence of the Candidatus Spirobacillus cienkowskii, a pathogen of freshwater Daphnia species, reconstructed from hemolymph metagenomic reads.</title>
        <authorList>
            <person name="Bresciani L."/>
            <person name="Lemos L.N."/>
            <person name="Wale N."/>
            <person name="Lin J.Y."/>
            <person name="Fernandes G.R."/>
            <person name="Duffy M.A."/>
            <person name="Rodrigues J.M."/>
        </authorList>
    </citation>
    <scope>NUCLEOTIDE SEQUENCE [LARGE SCALE GENOMIC DNA]</scope>
    <source>
        <strain evidence="2">Binning01</strain>
    </source>
</reference>
<proteinExistence type="predicted"/>
<evidence type="ECO:0000313" key="3">
    <source>
        <dbReference type="Proteomes" id="UP000253934"/>
    </source>
</evidence>
<dbReference type="Proteomes" id="UP000253934">
    <property type="component" value="Unassembled WGS sequence"/>
</dbReference>